<dbReference type="EMBL" id="JADBGQ010000010">
    <property type="protein sequence ID" value="KAG5375289.1"/>
    <property type="molecule type" value="Genomic_DNA"/>
</dbReference>
<name>A0ABQ7KM28_BRACM</name>
<protein>
    <submittedName>
        <fullName evidence="1">Uncharacterized protein</fullName>
    </submittedName>
</protein>
<keyword evidence="2" id="KW-1185">Reference proteome</keyword>
<comment type="caution">
    <text evidence="1">The sequence shown here is derived from an EMBL/GenBank/DDBJ whole genome shotgun (WGS) entry which is preliminary data.</text>
</comment>
<reference evidence="1 2" key="1">
    <citation type="submission" date="2021-03" db="EMBL/GenBank/DDBJ databases">
        <authorList>
            <person name="King G.J."/>
            <person name="Bancroft I."/>
            <person name="Baten A."/>
            <person name="Bloomfield J."/>
            <person name="Borpatragohain P."/>
            <person name="He Z."/>
            <person name="Irish N."/>
            <person name="Irwin J."/>
            <person name="Liu K."/>
            <person name="Mauleon R.P."/>
            <person name="Moore J."/>
            <person name="Morris R."/>
            <person name="Ostergaard L."/>
            <person name="Wang B."/>
            <person name="Wells R."/>
        </authorList>
    </citation>
    <scope>NUCLEOTIDE SEQUENCE [LARGE SCALE GENOMIC DNA]</scope>
    <source>
        <strain evidence="1">R-o-18</strain>
        <tissue evidence="1">Leaf</tissue>
    </source>
</reference>
<sequence>IFLCLISDVGLRLRSLILLLKPRITSISCVSFGESSLAPPCTGNRRAFFENVSPTTSQIFVKPGSDTNCWDCKISCPTLSYLINTILSTLDLIYKSAWIYFWFPFQNASYY</sequence>
<accession>A0ABQ7KM28</accession>
<evidence type="ECO:0000313" key="1">
    <source>
        <dbReference type="EMBL" id="KAG5375289.1"/>
    </source>
</evidence>
<gene>
    <name evidence="1" type="primary">A10p013430.1_BraROA</name>
    <name evidence="1" type="ORF">IGI04_039885</name>
</gene>
<feature type="non-terminal residue" evidence="1">
    <location>
        <position position="1"/>
    </location>
</feature>
<proteinExistence type="predicted"/>
<evidence type="ECO:0000313" key="2">
    <source>
        <dbReference type="Proteomes" id="UP000823674"/>
    </source>
</evidence>
<dbReference type="Proteomes" id="UP000823674">
    <property type="component" value="Chromosome A10"/>
</dbReference>
<organism evidence="1 2">
    <name type="scientific">Brassica rapa subsp. trilocularis</name>
    <dbReference type="NCBI Taxonomy" id="1813537"/>
    <lineage>
        <taxon>Eukaryota</taxon>
        <taxon>Viridiplantae</taxon>
        <taxon>Streptophyta</taxon>
        <taxon>Embryophyta</taxon>
        <taxon>Tracheophyta</taxon>
        <taxon>Spermatophyta</taxon>
        <taxon>Magnoliopsida</taxon>
        <taxon>eudicotyledons</taxon>
        <taxon>Gunneridae</taxon>
        <taxon>Pentapetalae</taxon>
        <taxon>rosids</taxon>
        <taxon>malvids</taxon>
        <taxon>Brassicales</taxon>
        <taxon>Brassicaceae</taxon>
        <taxon>Brassiceae</taxon>
        <taxon>Brassica</taxon>
    </lineage>
</organism>